<evidence type="ECO:0000256" key="1">
    <source>
        <dbReference type="ARBA" id="ARBA00022729"/>
    </source>
</evidence>
<evidence type="ECO:0000313" key="2">
    <source>
        <dbReference type="EMBL" id="SCW35339.1"/>
    </source>
</evidence>
<dbReference type="EMBL" id="FMTM01000001">
    <property type="protein sequence ID" value="SCW35339.1"/>
    <property type="molecule type" value="Genomic_DNA"/>
</dbReference>
<keyword evidence="1" id="KW-0732">Signal</keyword>
<dbReference type="AlphaFoldDB" id="A0A1G4PTH0"/>
<evidence type="ECO:0000313" key="3">
    <source>
        <dbReference type="Proteomes" id="UP000199542"/>
    </source>
</evidence>
<reference evidence="2 3" key="1">
    <citation type="submission" date="2016-10" db="EMBL/GenBank/DDBJ databases">
        <authorList>
            <person name="de Groot N.N."/>
        </authorList>
    </citation>
    <scope>NUCLEOTIDE SEQUENCE [LARGE SCALE GENOMIC DNA]</scope>
    <source>
        <strain evidence="2 3">CGMCC 1.3401</strain>
    </source>
</reference>
<dbReference type="Pfam" id="PF09865">
    <property type="entry name" value="DUF2092"/>
    <property type="match status" value="1"/>
</dbReference>
<dbReference type="Gene3D" id="2.50.20.10">
    <property type="entry name" value="Lipoprotein localisation LolA/LolB/LppX"/>
    <property type="match status" value="1"/>
</dbReference>
<dbReference type="Proteomes" id="UP000199542">
    <property type="component" value="Unassembled WGS sequence"/>
</dbReference>
<proteinExistence type="predicted"/>
<gene>
    <name evidence="2" type="ORF">SAMN02927900_00930</name>
</gene>
<protein>
    <recommendedName>
        <fullName evidence="4">DUF2092 domain-containing protein</fullName>
    </recommendedName>
</protein>
<sequence length="300" mass="32172">MKVCNGSDEVFLKARTPARHASSAPTGLSPRWPALKTMIFGNASRAAAVGVFVGFAALPIARAAEPAPPLKPAISDEAATAVSQMGKTLLAKEQSITARTIRVYLGESGQPLHVFHTMKIVVRRPNRIAVEVAGDDGKHNLFYNGKAASIFFPDSKEYAVIAASGDIPSALNEVVDKINVDFPLGGFFVDSPDKLLLSDAVSAWQVGTANVDGVECRHLFFHQKSGIDLELWVEKNSAATPRRLAVTYRLLPGQPSFIAEFTSWSTKARPSESEFSFQPPAGAKKIELTAAAAPATKRTQ</sequence>
<dbReference type="InterPro" id="IPR029046">
    <property type="entry name" value="LolA/LolB/LppX"/>
</dbReference>
<evidence type="ECO:0008006" key="4">
    <source>
        <dbReference type="Google" id="ProtNLM"/>
    </source>
</evidence>
<name>A0A1G4PTH0_9HYPH</name>
<dbReference type="SUPFAM" id="SSF89392">
    <property type="entry name" value="Prokaryotic lipoproteins and lipoprotein localization factors"/>
    <property type="match status" value="1"/>
</dbReference>
<accession>A0A1G4PTH0</accession>
<organism evidence="2 3">
    <name type="scientific">Rhizobium mongolense subsp. loessense</name>
    <dbReference type="NCBI Taxonomy" id="158890"/>
    <lineage>
        <taxon>Bacteria</taxon>
        <taxon>Pseudomonadati</taxon>
        <taxon>Pseudomonadota</taxon>
        <taxon>Alphaproteobacteria</taxon>
        <taxon>Hyphomicrobiales</taxon>
        <taxon>Rhizobiaceae</taxon>
        <taxon>Rhizobium/Agrobacterium group</taxon>
        <taxon>Rhizobium</taxon>
    </lineage>
</organism>
<dbReference type="InterPro" id="IPR019207">
    <property type="entry name" value="DUF2092"/>
</dbReference>